<dbReference type="Proteomes" id="UP000774617">
    <property type="component" value="Unassembled WGS sequence"/>
</dbReference>
<gene>
    <name evidence="1" type="ORF">B0J12DRAFT_696777</name>
</gene>
<protein>
    <submittedName>
        <fullName evidence="1">Uncharacterized protein</fullName>
    </submittedName>
</protein>
<proteinExistence type="predicted"/>
<evidence type="ECO:0000313" key="2">
    <source>
        <dbReference type="Proteomes" id="UP000774617"/>
    </source>
</evidence>
<comment type="caution">
    <text evidence="1">The sequence shown here is derived from an EMBL/GenBank/DDBJ whole genome shotgun (WGS) entry which is preliminary data.</text>
</comment>
<accession>A0ABQ8GLL7</accession>
<sequence>MDISVARGNESDVPQLTDTLRAARCSATSVGAILHSAPPLEAARQQIITRHIHATRDGSAAIYRKVMEQGQCWSVLSGKDMPHRAGHPRMWRGVILRDDDIMSDYGAEGFHGMFQILWDACANIMGSTPHDYFAALVTHSAHERGL</sequence>
<keyword evidence="2" id="KW-1185">Reference proteome</keyword>
<dbReference type="EMBL" id="JAGTJR010000006">
    <property type="protein sequence ID" value="KAH7059117.1"/>
    <property type="molecule type" value="Genomic_DNA"/>
</dbReference>
<evidence type="ECO:0000313" key="1">
    <source>
        <dbReference type="EMBL" id="KAH7059117.1"/>
    </source>
</evidence>
<organism evidence="1 2">
    <name type="scientific">Macrophomina phaseolina</name>
    <dbReference type="NCBI Taxonomy" id="35725"/>
    <lineage>
        <taxon>Eukaryota</taxon>
        <taxon>Fungi</taxon>
        <taxon>Dikarya</taxon>
        <taxon>Ascomycota</taxon>
        <taxon>Pezizomycotina</taxon>
        <taxon>Dothideomycetes</taxon>
        <taxon>Dothideomycetes incertae sedis</taxon>
        <taxon>Botryosphaeriales</taxon>
        <taxon>Botryosphaeriaceae</taxon>
        <taxon>Macrophomina</taxon>
    </lineage>
</organism>
<reference evidence="1 2" key="1">
    <citation type="journal article" date="2021" name="Nat. Commun.">
        <title>Genetic determinants of endophytism in the Arabidopsis root mycobiome.</title>
        <authorList>
            <person name="Mesny F."/>
            <person name="Miyauchi S."/>
            <person name="Thiergart T."/>
            <person name="Pickel B."/>
            <person name="Atanasova L."/>
            <person name="Karlsson M."/>
            <person name="Huettel B."/>
            <person name="Barry K.W."/>
            <person name="Haridas S."/>
            <person name="Chen C."/>
            <person name="Bauer D."/>
            <person name="Andreopoulos W."/>
            <person name="Pangilinan J."/>
            <person name="LaButti K."/>
            <person name="Riley R."/>
            <person name="Lipzen A."/>
            <person name="Clum A."/>
            <person name="Drula E."/>
            <person name="Henrissat B."/>
            <person name="Kohler A."/>
            <person name="Grigoriev I.V."/>
            <person name="Martin F.M."/>
            <person name="Hacquard S."/>
        </authorList>
    </citation>
    <scope>NUCLEOTIDE SEQUENCE [LARGE SCALE GENOMIC DNA]</scope>
    <source>
        <strain evidence="1 2">MPI-SDFR-AT-0080</strain>
    </source>
</reference>
<name>A0ABQ8GLL7_9PEZI</name>